<organism evidence="1 2">
    <name type="scientific">Thauera humireducens</name>
    <dbReference type="NCBI Taxonomy" id="1134435"/>
    <lineage>
        <taxon>Bacteria</taxon>
        <taxon>Pseudomonadati</taxon>
        <taxon>Pseudomonadota</taxon>
        <taxon>Betaproteobacteria</taxon>
        <taxon>Rhodocyclales</taxon>
        <taxon>Zoogloeaceae</taxon>
        <taxon>Thauera</taxon>
    </lineage>
</organism>
<dbReference type="EMBL" id="CP014646">
    <property type="protein sequence ID" value="AMO36746.1"/>
    <property type="molecule type" value="Genomic_DNA"/>
</dbReference>
<dbReference type="RefSeq" id="WP_048702843.1">
    <property type="nucleotide sequence ID" value="NZ_CP014646.1"/>
</dbReference>
<name>A0A127K473_9RHOO</name>
<dbReference type="Proteomes" id="UP000036902">
    <property type="component" value="Chromosome"/>
</dbReference>
<dbReference type="STRING" id="1134435.AC731_007185"/>
<gene>
    <name evidence="1" type="ORF">AC731_007185</name>
</gene>
<dbReference type="KEGG" id="thu:AC731_007185"/>
<accession>A0A127K473</accession>
<evidence type="ECO:0000313" key="1">
    <source>
        <dbReference type="EMBL" id="AMO36746.1"/>
    </source>
</evidence>
<proteinExistence type="predicted"/>
<reference evidence="2" key="1">
    <citation type="submission" date="2016-03" db="EMBL/GenBank/DDBJ databases">
        <authorList>
            <person name="Ma C."/>
            <person name="Zhou S."/>
            <person name="Yang G."/>
        </authorList>
    </citation>
    <scope>NUCLEOTIDE SEQUENCE [LARGE SCALE GENOMIC DNA]</scope>
    <source>
        <strain evidence="2">SgZ-1</strain>
    </source>
</reference>
<keyword evidence="2" id="KW-1185">Reference proteome</keyword>
<dbReference type="AlphaFoldDB" id="A0A127K473"/>
<sequence>MSRRQPDLMIDGLRLPLHAGAQIQQQYEDFGGFFVRRLGGGAAVHQETWRKTRTTLSAAGLIPPGLDGRDWSQPFVLGCVAPRSKQAASNIFALPVARRADAAPFGFAVDATGLLRPVPVVVAGDTATLGLLAGAVSYQVLWYPLLTVRAPAGVRSYYDAQGAVASWELICEEG</sequence>
<protein>
    <submittedName>
        <fullName evidence="1">Uncharacterized protein</fullName>
    </submittedName>
</protein>
<evidence type="ECO:0000313" key="2">
    <source>
        <dbReference type="Proteomes" id="UP000036902"/>
    </source>
</evidence>